<feature type="transmembrane region" description="Helical" evidence="7">
    <location>
        <begin position="285"/>
        <end position="310"/>
    </location>
</feature>
<comment type="similarity">
    <text evidence="7">Belongs to the binding-protein-dependent transport system permease family.</text>
</comment>
<evidence type="ECO:0000256" key="4">
    <source>
        <dbReference type="ARBA" id="ARBA00022692"/>
    </source>
</evidence>
<keyword evidence="5 7" id="KW-1133">Transmembrane helix</keyword>
<dbReference type="SUPFAM" id="SSF161098">
    <property type="entry name" value="MetI-like"/>
    <property type="match status" value="1"/>
</dbReference>
<evidence type="ECO:0000256" key="3">
    <source>
        <dbReference type="ARBA" id="ARBA00022475"/>
    </source>
</evidence>
<feature type="transmembrane region" description="Helical" evidence="7">
    <location>
        <begin position="232"/>
        <end position="253"/>
    </location>
</feature>
<evidence type="ECO:0000256" key="6">
    <source>
        <dbReference type="ARBA" id="ARBA00023136"/>
    </source>
</evidence>
<organism evidence="9 10">
    <name type="scientific">Lederbergia ruris</name>
    <dbReference type="NCBI Taxonomy" id="217495"/>
    <lineage>
        <taxon>Bacteria</taxon>
        <taxon>Bacillati</taxon>
        <taxon>Bacillota</taxon>
        <taxon>Bacilli</taxon>
        <taxon>Bacillales</taxon>
        <taxon>Bacillaceae</taxon>
        <taxon>Lederbergia</taxon>
    </lineage>
</organism>
<dbReference type="Proteomes" id="UP000679950">
    <property type="component" value="Unassembled WGS sequence"/>
</dbReference>
<evidence type="ECO:0000256" key="5">
    <source>
        <dbReference type="ARBA" id="ARBA00022989"/>
    </source>
</evidence>
<evidence type="ECO:0000256" key="7">
    <source>
        <dbReference type="RuleBase" id="RU363032"/>
    </source>
</evidence>
<evidence type="ECO:0000256" key="1">
    <source>
        <dbReference type="ARBA" id="ARBA00004651"/>
    </source>
</evidence>
<dbReference type="PROSITE" id="PS50928">
    <property type="entry name" value="ABC_TM1"/>
    <property type="match status" value="1"/>
</dbReference>
<dbReference type="InterPro" id="IPR035906">
    <property type="entry name" value="MetI-like_sf"/>
</dbReference>
<feature type="transmembrane region" description="Helical" evidence="7">
    <location>
        <begin position="192"/>
        <end position="211"/>
    </location>
</feature>
<feature type="domain" description="ABC transmembrane type-1" evidence="8">
    <location>
        <begin position="92"/>
        <end position="306"/>
    </location>
</feature>
<keyword evidence="10" id="KW-1185">Reference proteome</keyword>
<keyword evidence="3" id="KW-1003">Cell membrane</keyword>
<feature type="transmembrane region" description="Helical" evidence="7">
    <location>
        <begin position="128"/>
        <end position="152"/>
    </location>
</feature>
<keyword evidence="2 7" id="KW-0813">Transport</keyword>
<protein>
    <submittedName>
        <fullName evidence="9">Sugar ABC transporter permease</fullName>
    </submittedName>
</protein>
<sequence>MDKGYSLKQDFGTERPVKKGYSIKQNFKKELPMHIMLIPAVVLCLIYAYGPMFGIIMAFQDFQPYLGFLKSPWIGWENFEYIFHLPDFGQIFYNTLLIAISKVILGLLVPLILALLLNEVRKVLFSRIIQTSVFLPYFLSWAVLGGVIFEIFSLNGPVNALLEFFHLEPIMFMGSNGWFRSIIIGSDVWKGMGYNMIIFLAAIVGINPSLYEAAQVDGATRWKQMWHITLPGILPIVILLATLSIGNILNAGFDQILILYNPTVYEGADVIDTFVYRLGLFDQQYAPAAAVGLFKSVISLGLVGLSYYLAYRYTDYRIF</sequence>
<dbReference type="PANTHER" id="PTHR43227:SF11">
    <property type="entry name" value="BLL4140 PROTEIN"/>
    <property type="match status" value="1"/>
</dbReference>
<dbReference type="CDD" id="cd06261">
    <property type="entry name" value="TM_PBP2"/>
    <property type="match status" value="1"/>
</dbReference>
<proteinExistence type="inferred from homology"/>
<feature type="transmembrane region" description="Helical" evidence="7">
    <location>
        <begin position="91"/>
        <end position="116"/>
    </location>
</feature>
<dbReference type="InterPro" id="IPR050809">
    <property type="entry name" value="UgpAE/MalFG_permease"/>
</dbReference>
<dbReference type="PANTHER" id="PTHR43227">
    <property type="entry name" value="BLL4140 PROTEIN"/>
    <property type="match status" value="1"/>
</dbReference>
<evidence type="ECO:0000313" key="9">
    <source>
        <dbReference type="EMBL" id="GIN56862.1"/>
    </source>
</evidence>
<keyword evidence="4 7" id="KW-0812">Transmembrane</keyword>
<dbReference type="Pfam" id="PF00528">
    <property type="entry name" value="BPD_transp_1"/>
    <property type="match status" value="1"/>
</dbReference>
<comment type="caution">
    <text evidence="9">The sequence shown here is derived from an EMBL/GenBank/DDBJ whole genome shotgun (WGS) entry which is preliminary data.</text>
</comment>
<dbReference type="Gene3D" id="1.10.3720.10">
    <property type="entry name" value="MetI-like"/>
    <property type="match status" value="1"/>
</dbReference>
<name>A0ABQ4KFW4_9BACI</name>
<evidence type="ECO:0000313" key="10">
    <source>
        <dbReference type="Proteomes" id="UP000679950"/>
    </source>
</evidence>
<feature type="transmembrane region" description="Helical" evidence="7">
    <location>
        <begin position="35"/>
        <end position="59"/>
    </location>
</feature>
<evidence type="ECO:0000259" key="8">
    <source>
        <dbReference type="PROSITE" id="PS50928"/>
    </source>
</evidence>
<keyword evidence="6 7" id="KW-0472">Membrane</keyword>
<gene>
    <name evidence="9" type="ORF">J8TS2_11810</name>
</gene>
<accession>A0ABQ4KFW4</accession>
<dbReference type="InterPro" id="IPR000515">
    <property type="entry name" value="MetI-like"/>
</dbReference>
<evidence type="ECO:0000256" key="2">
    <source>
        <dbReference type="ARBA" id="ARBA00022448"/>
    </source>
</evidence>
<comment type="subcellular location">
    <subcellularLocation>
        <location evidence="1 7">Cell membrane</location>
        <topology evidence="1 7">Multi-pass membrane protein</topology>
    </subcellularLocation>
</comment>
<reference evidence="9 10" key="1">
    <citation type="submission" date="2021-03" db="EMBL/GenBank/DDBJ databases">
        <title>Antimicrobial resistance genes in bacteria isolated from Japanese honey, and their potential for conferring macrolide and lincosamide resistance in the American foulbrood pathogen Paenibacillus larvae.</title>
        <authorList>
            <person name="Okamoto M."/>
            <person name="Kumagai M."/>
            <person name="Kanamori H."/>
            <person name="Takamatsu D."/>
        </authorList>
    </citation>
    <scope>NUCLEOTIDE SEQUENCE [LARGE SCALE GENOMIC DNA]</scope>
    <source>
        <strain evidence="9 10">J8TS2</strain>
    </source>
</reference>
<dbReference type="EMBL" id="BORB01000007">
    <property type="protein sequence ID" value="GIN56862.1"/>
    <property type="molecule type" value="Genomic_DNA"/>
</dbReference>